<sequence>MKKYPVSMGKHATLLALFLVCISTANAQIYNFKNYLPDHGFPESQVNALCQDRRGDLWIATSGRGLIRFDSHHFYQFGEEQLPADTINAIHENATGDLWIGTERGVYIYNGRSFRLFNHLSDQTITTILSDGANNTWIGTSSKGLYKYDGKTITPFRTTFRGVLDKAINCLYLDSQADLWIGTPTGVAKYNVKKFEFFTKEHGLPSDAINAVAEDQAGNLWFATKAGISRLDGKAFTNYPEISGTTEKAIHAVMTDNKNNVWCGSSAGVIKYDGKTFQRYNLARGQADAAVVCSYKDAEGNLWFGTSEGLSKLDSERFTLFPQNDQMGQRVYSIVEAISGNIMCGTSLGGTTVFDGKHYSLVNQRDGFTSSIVQCFYYSADSALWIGTQDDGVYKFSKSGTYHYTREEGFPINNITGFVVDQDQNMWIASADSGVVVTSTVNDSLRITKKYTTANGLSSNRVNAITYDGETIWLGTADAGVIRISSRGETDTFANAAAGLGRTMIHSMITDSLRRVYVATSQGIRIFDRNEVHHLTRAQGLSSNTIYSLVIDRQQNLWAGTKQGVDMIPLTGNITPESIRHFGPDEGFKGVEVYRNSTCIDRKGNIWFGTINGLVRYSPGDDQHASTPRVNITGIRLFFDRIEDTPYGDSVSAWFPIPVTLTLPYDQNNLTFSFAGVYYRNPGAVRYKWMLEGFSEDWSPALADPQAVFSNLPPGDYTFKVIACNENNVWNPEPASFTFNITPPLWQRWWFRAAAFAGVVLLIWLIFYTRLKRIQAKNRVIQERLEMEKSILELEQEAARLQMNPHFIFNCLNSIQGFISTNDPFKAKKYLAKFAKLMRLILENAREEFIPLQNEISILENYLELEKLSTPQPFDFSITCDESVDPEHIQIPPMMIQPFVENAIVHGLKKKTDPGSITVHFRLNGEVLMCTIRDNGIGRKQSAHINGETRGQHKSTAIPITQKRLEQYGTHRKVNAGIQITDLEENGRPLGTEVIVSTPYESF</sequence>
<dbReference type="EMBL" id="JAHESF010000003">
    <property type="protein sequence ID" value="MBT1695970.1"/>
    <property type="molecule type" value="Genomic_DNA"/>
</dbReference>
<dbReference type="CDD" id="cd00146">
    <property type="entry name" value="PKD"/>
    <property type="match status" value="1"/>
</dbReference>
<keyword evidence="1" id="KW-0175">Coiled coil</keyword>
<keyword evidence="7" id="KW-1185">Reference proteome</keyword>
<dbReference type="InterPro" id="IPR036890">
    <property type="entry name" value="HATPase_C_sf"/>
</dbReference>
<dbReference type="RefSeq" id="WP_254160823.1">
    <property type="nucleotide sequence ID" value="NZ_JAHESF010000003.1"/>
</dbReference>
<dbReference type="SUPFAM" id="SSF63829">
    <property type="entry name" value="Calcium-dependent phosphotriesterase"/>
    <property type="match status" value="2"/>
</dbReference>
<proteinExistence type="predicted"/>
<dbReference type="SUPFAM" id="SSF55874">
    <property type="entry name" value="ATPase domain of HSP90 chaperone/DNA topoisomerase II/histidine kinase"/>
    <property type="match status" value="1"/>
</dbReference>
<evidence type="ECO:0000313" key="7">
    <source>
        <dbReference type="Proteomes" id="UP001319200"/>
    </source>
</evidence>
<protein>
    <submittedName>
        <fullName evidence="6">Histidine kinase</fullName>
    </submittedName>
</protein>
<dbReference type="InterPro" id="IPR013783">
    <property type="entry name" value="Ig-like_fold"/>
</dbReference>
<accession>A0AAP2DGT7</accession>
<dbReference type="Pfam" id="PF07494">
    <property type="entry name" value="Reg_prop"/>
    <property type="match status" value="4"/>
</dbReference>
<dbReference type="InterPro" id="IPR011123">
    <property type="entry name" value="Y_Y_Y"/>
</dbReference>
<dbReference type="AlphaFoldDB" id="A0AAP2DGT7"/>
<organism evidence="6 7">
    <name type="scientific">Chryseosolibacter histidini</name>
    <dbReference type="NCBI Taxonomy" id="2782349"/>
    <lineage>
        <taxon>Bacteria</taxon>
        <taxon>Pseudomonadati</taxon>
        <taxon>Bacteroidota</taxon>
        <taxon>Cytophagia</taxon>
        <taxon>Cytophagales</taxon>
        <taxon>Chryseotaleaceae</taxon>
        <taxon>Chryseosolibacter</taxon>
    </lineage>
</organism>
<dbReference type="Gene3D" id="2.60.40.10">
    <property type="entry name" value="Immunoglobulins"/>
    <property type="match status" value="1"/>
</dbReference>
<keyword evidence="2" id="KW-1133">Transmembrane helix</keyword>
<evidence type="ECO:0000256" key="1">
    <source>
        <dbReference type="SAM" id="Coils"/>
    </source>
</evidence>
<feature type="domain" description="Signal transduction histidine kinase internal region" evidence="4">
    <location>
        <begin position="795"/>
        <end position="870"/>
    </location>
</feature>
<dbReference type="Gene3D" id="2.130.10.10">
    <property type="entry name" value="YVTN repeat-like/Quinoprotein amine dehydrogenase"/>
    <property type="match status" value="4"/>
</dbReference>
<feature type="transmembrane region" description="Helical" evidence="2">
    <location>
        <begin position="749"/>
        <end position="769"/>
    </location>
</feature>
<dbReference type="GO" id="GO:0000155">
    <property type="term" value="F:phosphorelay sensor kinase activity"/>
    <property type="evidence" value="ECO:0007669"/>
    <property type="project" value="InterPro"/>
</dbReference>
<feature type="chain" id="PRO_5042862912" evidence="3">
    <location>
        <begin position="28"/>
        <end position="1003"/>
    </location>
</feature>
<dbReference type="InterPro" id="IPR011110">
    <property type="entry name" value="Reg_prop"/>
</dbReference>
<evidence type="ECO:0000313" key="6">
    <source>
        <dbReference type="EMBL" id="MBT1695970.1"/>
    </source>
</evidence>
<gene>
    <name evidence="6" type="ORF">KK083_03720</name>
</gene>
<dbReference type="PANTHER" id="PTHR34220:SF7">
    <property type="entry name" value="SENSOR HISTIDINE KINASE YPDA"/>
    <property type="match status" value="1"/>
</dbReference>
<dbReference type="GO" id="GO:0016020">
    <property type="term" value="C:membrane"/>
    <property type="evidence" value="ECO:0007669"/>
    <property type="project" value="InterPro"/>
</dbReference>
<evidence type="ECO:0000259" key="5">
    <source>
        <dbReference type="Pfam" id="PF07495"/>
    </source>
</evidence>
<keyword evidence="6" id="KW-0808">Transferase</keyword>
<evidence type="ECO:0000256" key="3">
    <source>
        <dbReference type="SAM" id="SignalP"/>
    </source>
</evidence>
<keyword evidence="2" id="KW-0472">Membrane</keyword>
<dbReference type="InterPro" id="IPR050640">
    <property type="entry name" value="Bact_2-comp_sensor_kinase"/>
</dbReference>
<dbReference type="Proteomes" id="UP001319200">
    <property type="component" value="Unassembled WGS sequence"/>
</dbReference>
<evidence type="ECO:0000259" key="4">
    <source>
        <dbReference type="Pfam" id="PF06580"/>
    </source>
</evidence>
<keyword evidence="3" id="KW-0732">Signal</keyword>
<name>A0AAP2DGT7_9BACT</name>
<dbReference type="InterPro" id="IPR010559">
    <property type="entry name" value="Sig_transdc_His_kin_internal"/>
</dbReference>
<dbReference type="PANTHER" id="PTHR34220">
    <property type="entry name" value="SENSOR HISTIDINE KINASE YPDA"/>
    <property type="match status" value="1"/>
</dbReference>
<reference evidence="6 7" key="1">
    <citation type="submission" date="2021-05" db="EMBL/GenBank/DDBJ databases">
        <title>A Polyphasic approach of four new species of the genus Ohtaekwangia: Ohtaekwangia histidinii sp. nov., Ohtaekwangia cretensis sp. nov., Ohtaekwangia indiensis sp. nov., Ohtaekwangia reichenbachii sp. nov. from diverse environment.</title>
        <authorList>
            <person name="Octaviana S."/>
        </authorList>
    </citation>
    <scope>NUCLEOTIDE SEQUENCE [LARGE SCALE GENOMIC DNA]</scope>
    <source>
        <strain evidence="6 7">PWU4</strain>
    </source>
</reference>
<keyword evidence="6" id="KW-0418">Kinase</keyword>
<evidence type="ECO:0000256" key="2">
    <source>
        <dbReference type="SAM" id="Phobius"/>
    </source>
</evidence>
<comment type="caution">
    <text evidence="6">The sequence shown here is derived from an EMBL/GenBank/DDBJ whole genome shotgun (WGS) entry which is preliminary data.</text>
</comment>
<dbReference type="InterPro" id="IPR015943">
    <property type="entry name" value="WD40/YVTN_repeat-like_dom_sf"/>
</dbReference>
<dbReference type="Pfam" id="PF07495">
    <property type="entry name" value="Y_Y_Y"/>
    <property type="match status" value="1"/>
</dbReference>
<feature type="domain" description="Two component regulator three Y" evidence="5">
    <location>
        <begin position="679"/>
        <end position="741"/>
    </location>
</feature>
<dbReference type="Gene3D" id="3.30.565.10">
    <property type="entry name" value="Histidine kinase-like ATPase, C-terminal domain"/>
    <property type="match status" value="1"/>
</dbReference>
<feature type="coiled-coil region" evidence="1">
    <location>
        <begin position="777"/>
        <end position="804"/>
    </location>
</feature>
<dbReference type="Pfam" id="PF06580">
    <property type="entry name" value="His_kinase"/>
    <property type="match status" value="1"/>
</dbReference>
<feature type="signal peptide" evidence="3">
    <location>
        <begin position="1"/>
        <end position="27"/>
    </location>
</feature>
<keyword evidence="2" id="KW-0812">Transmembrane</keyword>